<keyword evidence="2 8" id="KW-0723">Serine/threonine-protein kinase</keyword>
<dbReference type="GO" id="GO:0000045">
    <property type="term" value="P:autophagosome assembly"/>
    <property type="evidence" value="ECO:0007669"/>
    <property type="project" value="TreeGrafter"/>
</dbReference>
<dbReference type="Pfam" id="PF00069">
    <property type="entry name" value="Pkinase"/>
    <property type="match status" value="1"/>
</dbReference>
<evidence type="ECO:0000256" key="8">
    <source>
        <dbReference type="RuleBase" id="RU000304"/>
    </source>
</evidence>
<feature type="coiled-coil region" evidence="9">
    <location>
        <begin position="41"/>
        <end position="75"/>
    </location>
</feature>
<evidence type="ECO:0000256" key="2">
    <source>
        <dbReference type="ARBA" id="ARBA00022527"/>
    </source>
</evidence>
<dbReference type="InterPro" id="IPR000719">
    <property type="entry name" value="Prot_kinase_dom"/>
</dbReference>
<dbReference type="InterPro" id="IPR045269">
    <property type="entry name" value="Atg1-like"/>
</dbReference>
<evidence type="ECO:0000256" key="7">
    <source>
        <dbReference type="PROSITE-ProRule" id="PRU10141"/>
    </source>
</evidence>
<keyword evidence="3" id="KW-0808">Transferase</keyword>
<comment type="subunit">
    <text evidence="1">Monomer.</text>
</comment>
<dbReference type="EMBL" id="RRYP01005530">
    <property type="protein sequence ID" value="TNV81955.1"/>
    <property type="molecule type" value="Genomic_DNA"/>
</dbReference>
<dbReference type="Gene3D" id="1.10.510.10">
    <property type="entry name" value="Transferase(Phosphotransferase) domain 1"/>
    <property type="match status" value="1"/>
</dbReference>
<dbReference type="GO" id="GO:0016020">
    <property type="term" value="C:membrane"/>
    <property type="evidence" value="ECO:0007669"/>
    <property type="project" value="TreeGrafter"/>
</dbReference>
<dbReference type="InterPro" id="IPR008271">
    <property type="entry name" value="Ser/Thr_kinase_AS"/>
</dbReference>
<dbReference type="InterPro" id="IPR001245">
    <property type="entry name" value="Ser-Thr/Tyr_kinase_cat_dom"/>
</dbReference>
<gene>
    <name evidence="11" type="ORF">FGO68_gene13807</name>
</gene>
<organism evidence="11 12">
    <name type="scientific">Halteria grandinella</name>
    <dbReference type="NCBI Taxonomy" id="5974"/>
    <lineage>
        <taxon>Eukaryota</taxon>
        <taxon>Sar</taxon>
        <taxon>Alveolata</taxon>
        <taxon>Ciliophora</taxon>
        <taxon>Intramacronucleata</taxon>
        <taxon>Spirotrichea</taxon>
        <taxon>Stichotrichia</taxon>
        <taxon>Sporadotrichida</taxon>
        <taxon>Halteriidae</taxon>
        <taxon>Halteria</taxon>
    </lineage>
</organism>
<comment type="similarity">
    <text evidence="8">Belongs to the protein kinase superfamily.</text>
</comment>
<feature type="binding site" evidence="7">
    <location>
        <position position="42"/>
    </location>
    <ligand>
        <name>ATP</name>
        <dbReference type="ChEBI" id="CHEBI:30616"/>
    </ligand>
</feature>
<dbReference type="InterPro" id="IPR011009">
    <property type="entry name" value="Kinase-like_dom_sf"/>
</dbReference>
<dbReference type="PANTHER" id="PTHR24348">
    <property type="entry name" value="SERINE/THREONINE-PROTEIN KINASE UNC-51-RELATED"/>
    <property type="match status" value="1"/>
</dbReference>
<dbReference type="FunFam" id="1.10.510.10:FF:000571">
    <property type="entry name" value="Maternal embryonic leucine zipper kinase"/>
    <property type="match status" value="1"/>
</dbReference>
<evidence type="ECO:0000256" key="1">
    <source>
        <dbReference type="ARBA" id="ARBA00011245"/>
    </source>
</evidence>
<evidence type="ECO:0000256" key="3">
    <source>
        <dbReference type="ARBA" id="ARBA00022679"/>
    </source>
</evidence>
<keyword evidence="5" id="KW-0418">Kinase</keyword>
<evidence type="ECO:0000259" key="10">
    <source>
        <dbReference type="PROSITE" id="PS50011"/>
    </source>
</evidence>
<dbReference type="PROSITE" id="PS00107">
    <property type="entry name" value="PROTEIN_KINASE_ATP"/>
    <property type="match status" value="1"/>
</dbReference>
<evidence type="ECO:0000313" key="11">
    <source>
        <dbReference type="EMBL" id="TNV81955.1"/>
    </source>
</evidence>
<dbReference type="PROSITE" id="PS50011">
    <property type="entry name" value="PROTEIN_KINASE_DOM"/>
    <property type="match status" value="1"/>
</dbReference>
<keyword evidence="9" id="KW-0175">Coiled coil</keyword>
<dbReference type="AlphaFoldDB" id="A0A8J8NXC0"/>
<dbReference type="GO" id="GO:0010506">
    <property type="term" value="P:regulation of autophagy"/>
    <property type="evidence" value="ECO:0007669"/>
    <property type="project" value="InterPro"/>
</dbReference>
<sequence length="351" mass="40600">MEQQSAPEIINGYQIIRRIGEGTYGKVKQAMHPNGRDLCAIKIYKQKYQRQQLTKEEEQERLQKLSTELDFLMSADSPYIINFLDFFLHKCCDTNFERLCIVLEYAPLSNLHDYMHSSPLSEEDALRIFTHVSLGLDWMHSRGIAHRDLKPANILMFEGKRAKLGDFGTVRDVGTEDYRTVEVGTKRYRAPEQVAGGYDVKVDVWASGIVLYEMLTGGRHPYKVEYQSFAEYADSIKYIQEPYFPDIITDNCKVLLQQILQVDPSKRLSIKEVLQLPQINSLVVSEIKDNMSISKGAKAPNKDFENDNFAIRKRPQSPPPIEIIIENNQKLHQQDYEFKEMDESIYTESEI</sequence>
<dbReference type="InterPro" id="IPR017441">
    <property type="entry name" value="Protein_kinase_ATP_BS"/>
</dbReference>
<comment type="caution">
    <text evidence="11">The sequence shown here is derived from an EMBL/GenBank/DDBJ whole genome shotgun (WGS) entry which is preliminary data.</text>
</comment>
<evidence type="ECO:0000256" key="5">
    <source>
        <dbReference type="ARBA" id="ARBA00022777"/>
    </source>
</evidence>
<protein>
    <recommendedName>
        <fullName evidence="10">Protein kinase domain-containing protein</fullName>
    </recommendedName>
</protein>
<dbReference type="OrthoDB" id="341578at2759"/>
<reference evidence="11" key="1">
    <citation type="submission" date="2019-06" db="EMBL/GenBank/DDBJ databases">
        <authorList>
            <person name="Zheng W."/>
        </authorList>
    </citation>
    <scope>NUCLEOTIDE SEQUENCE</scope>
    <source>
        <strain evidence="11">QDHG01</strain>
    </source>
</reference>
<dbReference type="PROSITE" id="PS00108">
    <property type="entry name" value="PROTEIN_KINASE_ST"/>
    <property type="match status" value="1"/>
</dbReference>
<keyword evidence="4 7" id="KW-0547">Nucleotide-binding</keyword>
<dbReference type="GO" id="GO:0004674">
    <property type="term" value="F:protein serine/threonine kinase activity"/>
    <property type="evidence" value="ECO:0007669"/>
    <property type="project" value="UniProtKB-KW"/>
</dbReference>
<dbReference type="Proteomes" id="UP000785679">
    <property type="component" value="Unassembled WGS sequence"/>
</dbReference>
<accession>A0A8J8NXC0</accession>
<evidence type="ECO:0000256" key="9">
    <source>
        <dbReference type="SAM" id="Coils"/>
    </source>
</evidence>
<dbReference type="GO" id="GO:0000407">
    <property type="term" value="C:phagophore assembly site"/>
    <property type="evidence" value="ECO:0007669"/>
    <property type="project" value="TreeGrafter"/>
</dbReference>
<evidence type="ECO:0000256" key="4">
    <source>
        <dbReference type="ARBA" id="ARBA00022741"/>
    </source>
</evidence>
<proteinExistence type="inferred from homology"/>
<dbReference type="GO" id="GO:0005524">
    <property type="term" value="F:ATP binding"/>
    <property type="evidence" value="ECO:0007669"/>
    <property type="project" value="UniProtKB-UniRule"/>
</dbReference>
<evidence type="ECO:0000256" key="6">
    <source>
        <dbReference type="ARBA" id="ARBA00022840"/>
    </source>
</evidence>
<feature type="domain" description="Protein kinase" evidence="10">
    <location>
        <begin position="13"/>
        <end position="279"/>
    </location>
</feature>
<dbReference type="SMART" id="SM00220">
    <property type="entry name" value="S_TKc"/>
    <property type="match status" value="1"/>
</dbReference>
<dbReference type="SUPFAM" id="SSF56112">
    <property type="entry name" value="Protein kinase-like (PK-like)"/>
    <property type="match status" value="1"/>
</dbReference>
<dbReference type="PANTHER" id="PTHR24348:SF22">
    <property type="entry name" value="NON-SPECIFIC SERINE_THREONINE PROTEIN KINASE"/>
    <property type="match status" value="1"/>
</dbReference>
<keyword evidence="6 7" id="KW-0067">ATP-binding</keyword>
<evidence type="ECO:0000313" key="12">
    <source>
        <dbReference type="Proteomes" id="UP000785679"/>
    </source>
</evidence>
<name>A0A8J8NXC0_HALGN</name>
<dbReference type="GO" id="GO:0005776">
    <property type="term" value="C:autophagosome"/>
    <property type="evidence" value="ECO:0007669"/>
    <property type="project" value="TreeGrafter"/>
</dbReference>
<keyword evidence="12" id="KW-1185">Reference proteome</keyword>
<dbReference type="PRINTS" id="PR00109">
    <property type="entry name" value="TYRKINASE"/>
</dbReference>
<dbReference type="GO" id="GO:0005829">
    <property type="term" value="C:cytosol"/>
    <property type="evidence" value="ECO:0007669"/>
    <property type="project" value="TreeGrafter"/>
</dbReference>